<dbReference type="PANTHER" id="PTHR23509">
    <property type="entry name" value="PA-PL1 PHOSPHOLIPASE FAMILY"/>
    <property type="match status" value="1"/>
</dbReference>
<sequence>MLFQFNYQFLSRKQFNITPAVTATKTNNACQKLRSPEVDGPVDHVAFVIHLANAAHTKQQTEKFGFFQNHLQSLFDTTNHVVEENVPHRQINVQYVPIEWHKHIHEETDMAMDDITLRSIPSMRMVNNDYLADAFFYLSKERGQSIITHVTSTFNAAYDQFMKANPGFNGKIIILAYSLGGIITWDILSNQARLGITKKEIRQHSKLDLEFPALNFKPDYLFNLGSPLSAFLTVRNQDPKLYHPDPSIAFENIFHPFDPLAYRFEPMLNIDYKNKTAVLIEDSGTTKGDRRQQERLYRNNIEELQQILGGNNVSSLFSTLKRYFSSSGASRSNPFFSSSSKQQQQLQDQDAPISATSTPKLSLDCGTEYGDDEFDDESITTPLNTMDADPFIYTQTDAMMTSSNNFAQKKRNSFELEEGSQIPDKKRRRTNYTQNDSFVLNTTITKSSRAIFHAGSDCSNRIDYVLRPERFMGFLQKNEYISGLTAHFSYWTNKDLMWHIVRRLEPDV</sequence>
<dbReference type="PROSITE" id="PS51043">
    <property type="entry name" value="DDHD"/>
    <property type="match status" value="1"/>
</dbReference>
<keyword evidence="4" id="KW-1185">Reference proteome</keyword>
<dbReference type="AlphaFoldDB" id="A0A0C9MXZ4"/>
<gene>
    <name evidence="3" type="ORF">MAM1_0147c06573</name>
</gene>
<feature type="region of interest" description="Disordered" evidence="1">
    <location>
        <begin position="333"/>
        <end position="362"/>
    </location>
</feature>
<dbReference type="EMBL" id="DF836436">
    <property type="protein sequence ID" value="GAN07083.1"/>
    <property type="molecule type" value="Genomic_DNA"/>
</dbReference>
<reference evidence="3" key="1">
    <citation type="submission" date="2014-09" db="EMBL/GenBank/DDBJ databases">
        <title>Draft genome sequence of an oleaginous Mucoromycotina fungus Mucor ambiguus NBRC6742.</title>
        <authorList>
            <person name="Takeda I."/>
            <person name="Yamane N."/>
            <person name="Morita T."/>
            <person name="Tamano K."/>
            <person name="Machida M."/>
            <person name="Baker S."/>
            <person name="Koike H."/>
        </authorList>
    </citation>
    <scope>NUCLEOTIDE SEQUENCE</scope>
    <source>
        <strain evidence="3">NBRC 6742</strain>
    </source>
</reference>
<dbReference type="InterPro" id="IPR058055">
    <property type="entry name" value="PA-PLA1"/>
</dbReference>
<feature type="domain" description="DDHD" evidence="2">
    <location>
        <begin position="214"/>
        <end position="506"/>
    </location>
</feature>
<dbReference type="GO" id="GO:0004620">
    <property type="term" value="F:phospholipase activity"/>
    <property type="evidence" value="ECO:0007669"/>
    <property type="project" value="TreeGrafter"/>
</dbReference>
<dbReference type="SMART" id="SM01127">
    <property type="entry name" value="DDHD"/>
    <property type="match status" value="1"/>
</dbReference>
<dbReference type="PANTHER" id="PTHR23509:SF10">
    <property type="entry name" value="LD21067P"/>
    <property type="match status" value="1"/>
</dbReference>
<dbReference type="GO" id="GO:0005737">
    <property type="term" value="C:cytoplasm"/>
    <property type="evidence" value="ECO:0007669"/>
    <property type="project" value="TreeGrafter"/>
</dbReference>
<name>A0A0C9MXZ4_9FUNG</name>
<dbReference type="Proteomes" id="UP000053815">
    <property type="component" value="Unassembled WGS sequence"/>
</dbReference>
<accession>A0A0C9MXZ4</accession>
<dbReference type="InterPro" id="IPR029058">
    <property type="entry name" value="AB_hydrolase_fold"/>
</dbReference>
<dbReference type="InterPro" id="IPR004177">
    <property type="entry name" value="DDHD_dom"/>
</dbReference>
<dbReference type="OrthoDB" id="431378at2759"/>
<evidence type="ECO:0000259" key="2">
    <source>
        <dbReference type="PROSITE" id="PS51043"/>
    </source>
</evidence>
<dbReference type="Pfam" id="PF02862">
    <property type="entry name" value="DDHD"/>
    <property type="match status" value="1"/>
</dbReference>
<protein>
    <recommendedName>
        <fullName evidence="2">DDHD domain-containing protein</fullName>
    </recommendedName>
</protein>
<organism evidence="3">
    <name type="scientific">Mucor ambiguus</name>
    <dbReference type="NCBI Taxonomy" id="91626"/>
    <lineage>
        <taxon>Eukaryota</taxon>
        <taxon>Fungi</taxon>
        <taxon>Fungi incertae sedis</taxon>
        <taxon>Mucoromycota</taxon>
        <taxon>Mucoromycotina</taxon>
        <taxon>Mucoromycetes</taxon>
        <taxon>Mucorales</taxon>
        <taxon>Mucorineae</taxon>
        <taxon>Mucoraceae</taxon>
        <taxon>Mucor</taxon>
    </lineage>
</organism>
<feature type="compositionally biased region" description="Low complexity" evidence="1">
    <location>
        <begin position="333"/>
        <end position="349"/>
    </location>
</feature>
<proteinExistence type="predicted"/>
<dbReference type="GO" id="GO:0046872">
    <property type="term" value="F:metal ion binding"/>
    <property type="evidence" value="ECO:0007669"/>
    <property type="project" value="InterPro"/>
</dbReference>
<evidence type="ECO:0000313" key="4">
    <source>
        <dbReference type="Proteomes" id="UP000053815"/>
    </source>
</evidence>
<evidence type="ECO:0000313" key="3">
    <source>
        <dbReference type="EMBL" id="GAN07083.1"/>
    </source>
</evidence>
<evidence type="ECO:0000256" key="1">
    <source>
        <dbReference type="SAM" id="MobiDB-lite"/>
    </source>
</evidence>
<dbReference type="SUPFAM" id="SSF53474">
    <property type="entry name" value="alpha/beta-Hydrolases"/>
    <property type="match status" value="1"/>
</dbReference>
<dbReference type="STRING" id="91626.A0A0C9MXZ4"/>